<reference evidence="1 4" key="2">
    <citation type="submission" date="2021-01" db="EMBL/GenBank/DDBJ databases">
        <title>Complete genome sequences of Corynebacterium macginleyi strains isolated from infectious keratitis.</title>
        <authorList>
            <person name="Sagerfors S."/>
            <person name="Poehlein A."/>
            <person name="Soderquist B."/>
            <person name="Bruggemann H."/>
        </authorList>
    </citation>
    <scope>NUCLEOTIDE SEQUENCE [LARGE SCALE GENOMIC DNA]</scope>
    <source>
        <strain evidence="1 4">12T220</strain>
    </source>
</reference>
<evidence type="ECO:0000313" key="4">
    <source>
        <dbReference type="Proteomes" id="UP001518680"/>
    </source>
</evidence>
<dbReference type="InterPro" id="IPR023869">
    <property type="entry name" value="tRNA_Adeno_NH3ase_assoc_put"/>
</dbReference>
<sequence>MSNENYSFAVTVARSEGQWVVRSFADDFKDPQTSITAVRSLRSEGAAFALLCVEDAYFIVVRPVPGGVKMLISDATYGVDDDFAADFMELNDHEIPDVDPEEAEPYGEGDFDILADLGLSEEQVSYIIDDEDDWPSDMLLRIAGDLGFGDELEDVIDNA</sequence>
<dbReference type="RefSeq" id="WP_121911201.1">
    <property type="nucleotide sequence ID" value="NZ_CP068292.1"/>
</dbReference>
<accession>A0A3M0GTA5</accession>
<name>A0A3M0GTA5_9CORY</name>
<reference evidence="2 3" key="1">
    <citation type="submission" date="2018-10" db="EMBL/GenBank/DDBJ databases">
        <title>Corynebacterium macginleyi genome sequencing and assembly of the type strain and two clinical samples.</title>
        <authorList>
            <person name="Bernier A.-M."/>
            <person name="Bernard K."/>
        </authorList>
    </citation>
    <scope>NUCLEOTIDE SEQUENCE [LARGE SCALE GENOMIC DNA]</scope>
    <source>
        <strain evidence="2 3">NML 120205</strain>
    </source>
</reference>
<evidence type="ECO:0000313" key="1">
    <source>
        <dbReference type="EMBL" id="MBM0242907.1"/>
    </source>
</evidence>
<dbReference type="EMBL" id="JAACBX020000001">
    <property type="protein sequence ID" value="MBM0242907.1"/>
    <property type="molecule type" value="Genomic_DNA"/>
</dbReference>
<evidence type="ECO:0000313" key="2">
    <source>
        <dbReference type="EMBL" id="RMB63701.1"/>
    </source>
</evidence>
<dbReference type="EMBL" id="REGC01000002">
    <property type="protein sequence ID" value="RMB63701.1"/>
    <property type="molecule type" value="Genomic_DNA"/>
</dbReference>
<dbReference type="GeneID" id="92745140"/>
<dbReference type="NCBIfam" id="TIGR03941">
    <property type="entry name" value="tRNA_deam_assoc"/>
    <property type="match status" value="1"/>
</dbReference>
<evidence type="ECO:0000313" key="3">
    <source>
        <dbReference type="Proteomes" id="UP000270649"/>
    </source>
</evidence>
<protein>
    <submittedName>
        <fullName evidence="1 2">tRNA adenosine deaminase</fullName>
    </submittedName>
</protein>
<comment type="caution">
    <text evidence="2">The sequence shown here is derived from an EMBL/GenBank/DDBJ whole genome shotgun (WGS) entry which is preliminary data.</text>
</comment>
<organism evidence="2 3">
    <name type="scientific">Corynebacterium macginleyi</name>
    <dbReference type="NCBI Taxonomy" id="38290"/>
    <lineage>
        <taxon>Bacteria</taxon>
        <taxon>Bacillati</taxon>
        <taxon>Actinomycetota</taxon>
        <taxon>Actinomycetes</taxon>
        <taxon>Mycobacteriales</taxon>
        <taxon>Corynebacteriaceae</taxon>
        <taxon>Corynebacterium</taxon>
    </lineage>
</organism>
<dbReference type="Proteomes" id="UP001518680">
    <property type="component" value="Unassembled WGS sequence"/>
</dbReference>
<proteinExistence type="predicted"/>
<dbReference type="AlphaFoldDB" id="A0A3M0GTA5"/>
<keyword evidence="4" id="KW-1185">Reference proteome</keyword>
<dbReference type="Proteomes" id="UP000270649">
    <property type="component" value="Unassembled WGS sequence"/>
</dbReference>
<gene>
    <name evidence="2" type="ORF">D9543_02525</name>
    <name evidence="1" type="ORF">GWO63_000975</name>
</gene>